<keyword evidence="10" id="KW-0223">Dioxygenase</keyword>
<dbReference type="PANTHER" id="PTHR13096">
    <property type="entry name" value="MINA53 MYC INDUCED NUCLEAR ANTIGEN"/>
    <property type="match status" value="1"/>
</dbReference>
<dbReference type="AlphaFoldDB" id="A0AAW1PNL2"/>
<comment type="cofactor">
    <cofactor evidence="1">
        <name>Fe(2+)</name>
        <dbReference type="ChEBI" id="CHEBI:29033"/>
    </cofactor>
</comment>
<evidence type="ECO:0000256" key="13">
    <source>
        <dbReference type="ARBA" id="ARBA00023015"/>
    </source>
</evidence>
<comment type="similarity">
    <text evidence="4">Belongs to the ROX family. NO66 subfamily.</text>
</comment>
<dbReference type="GO" id="GO:0000272">
    <property type="term" value="P:polysaccharide catabolic process"/>
    <property type="evidence" value="ECO:0007669"/>
    <property type="project" value="InterPro"/>
</dbReference>
<comment type="caution">
    <text evidence="19">The sequence shown here is derived from an EMBL/GenBank/DDBJ whole genome shotgun (WGS) entry which is preliminary data.</text>
</comment>
<reference evidence="19 20" key="1">
    <citation type="journal article" date="2024" name="Nat. Commun.">
        <title>Phylogenomics reveals the evolutionary origins of lichenization in chlorophyte algae.</title>
        <authorList>
            <person name="Puginier C."/>
            <person name="Libourel C."/>
            <person name="Otte J."/>
            <person name="Skaloud P."/>
            <person name="Haon M."/>
            <person name="Grisel S."/>
            <person name="Petersen M."/>
            <person name="Berrin J.G."/>
            <person name="Delaux P.M."/>
            <person name="Dal Grande F."/>
            <person name="Keller J."/>
        </authorList>
    </citation>
    <scope>NUCLEOTIDE SEQUENCE [LARGE SCALE GENOMIC DNA]</scope>
    <source>
        <strain evidence="19 20">SAG 2043</strain>
    </source>
</reference>
<evidence type="ECO:0000256" key="11">
    <source>
        <dbReference type="ARBA" id="ARBA00023002"/>
    </source>
</evidence>
<evidence type="ECO:0000256" key="10">
    <source>
        <dbReference type="ARBA" id="ARBA00022964"/>
    </source>
</evidence>
<sequence>MASREENLLQSLAAALDMPAESGRWEILLTTAQALGLIVNEDGTTAALEDGDADTSEDEKLGAAATNAVAGQTPSGSDRKRRRLAEGAVEFTPVRLTDERTADQVPDAHQIRAGEAMLEWLFAPCSLDSLFEAVWEQVPLLINRPANRQYYDGWFSKNDIDALLRGRGLQWTYNIDVTKYIDGTRVNFNSNASDNAPAAAANGAANGVTNSAPKMADPELVWRRFSQEGCSVRVLHPQRWHDPLWRLLGTLEEVFRCCMGCNAYLTPPGSQGFAPHCDDIDAMVLQVEGAKRWRCYAPRSPDEVLPRFSSPDFDQDEIGEPVLDVVLRPGDLLYMPRGTIHQAEALEGEHSLHLTVSANQRRTWADLFEAALPRALELAVEDCIDLRRATPIDYTDYMGVAHADEDDRPERQAFYAQARSMMDRIAECLPLDSAADQLAAMFQQQRLPPPYCSANASGTSGAKAAKPPTAKSTVRLAQRGIACFTIEDESVVVHHCLANQRDSHAAVEAEADPGAITFPIECAPTLEALLFVGSGSQGSKQAGTVKLSRLDAIEDCSLTVLDVATQLHAAGTSGPVKIDNLFDQAQANGIKVVRLFVGGVTPALVLQPRPGQFNETAFQALDGIIQAANDRDIKLILVLADNWLVQDAKLGYVHWAGETDPDAFFRNPKIIGWYKHAVPNIEFQYAEPRTACNTSAPNASCDAAAAKQLQNWIEDISGYLKTQDPNHMVTVGEEGFYGPSSPNVGKNPNPGTGPDAWPSKTGTDFVANHAPASIDFAAFHLWPDNWAVDETSNAPVRGLDFATAWINQHIADAASLGKPVVLEEFGKALTFPLTPQNVSDIRNPYFATVFKQLNDSAARNDLLKGAVFWEWHFLPGGEVFKETVFPQSNDTTWTNIIVPTAQNVVKNQSQTPVPNCTPGARISPSSPPANAQAETATG</sequence>
<evidence type="ECO:0000256" key="6">
    <source>
        <dbReference type="ARBA" id="ARBA00022491"/>
    </source>
</evidence>
<keyword evidence="11" id="KW-0560">Oxidoreductase</keyword>
<organism evidence="19 20">
    <name type="scientific">[Myrmecia] bisecta</name>
    <dbReference type="NCBI Taxonomy" id="41462"/>
    <lineage>
        <taxon>Eukaryota</taxon>
        <taxon>Viridiplantae</taxon>
        <taxon>Chlorophyta</taxon>
        <taxon>core chlorophytes</taxon>
        <taxon>Trebouxiophyceae</taxon>
        <taxon>Trebouxiales</taxon>
        <taxon>Trebouxiaceae</taxon>
        <taxon>Myrmecia</taxon>
    </lineage>
</organism>
<evidence type="ECO:0000256" key="2">
    <source>
        <dbReference type="ARBA" id="ARBA00004123"/>
    </source>
</evidence>
<dbReference type="InterPro" id="IPR001547">
    <property type="entry name" value="Glyco_hydro_5"/>
</dbReference>
<comment type="similarity">
    <text evidence="3">Belongs to the glycosyl hydrolase 5 (cellulase A) family.</text>
</comment>
<dbReference type="EMBL" id="JALJOR010000010">
    <property type="protein sequence ID" value="KAK9810193.1"/>
    <property type="molecule type" value="Genomic_DNA"/>
</dbReference>
<keyword evidence="6" id="KW-0678">Repressor</keyword>
<evidence type="ECO:0000256" key="4">
    <source>
        <dbReference type="ARBA" id="ARBA00010309"/>
    </source>
</evidence>
<dbReference type="Gene3D" id="3.20.20.80">
    <property type="entry name" value="Glycosidases"/>
    <property type="match status" value="1"/>
</dbReference>
<dbReference type="GO" id="GO:0032453">
    <property type="term" value="F:histone H3K4 demethylase activity"/>
    <property type="evidence" value="ECO:0007669"/>
    <property type="project" value="TreeGrafter"/>
</dbReference>
<dbReference type="Gene3D" id="1.10.10.1500">
    <property type="entry name" value="JmjC domain-containing ribosomal oxygenase (ROX), dimer domain"/>
    <property type="match status" value="1"/>
</dbReference>
<dbReference type="GO" id="GO:0140680">
    <property type="term" value="F:histone H3K36me/H3K36me2 demethylase activity"/>
    <property type="evidence" value="ECO:0007669"/>
    <property type="project" value="UniProtKB-EC"/>
</dbReference>
<evidence type="ECO:0000256" key="12">
    <source>
        <dbReference type="ARBA" id="ARBA00023004"/>
    </source>
</evidence>
<dbReference type="Gene3D" id="2.60.120.650">
    <property type="entry name" value="Cupin"/>
    <property type="match status" value="1"/>
</dbReference>
<keyword evidence="20" id="KW-1185">Reference proteome</keyword>
<dbReference type="EC" id="1.14.11.27" evidence="5"/>
<dbReference type="GO" id="GO:0046872">
    <property type="term" value="F:metal ion binding"/>
    <property type="evidence" value="ECO:0007669"/>
    <property type="project" value="UniProtKB-KW"/>
</dbReference>
<evidence type="ECO:0000256" key="5">
    <source>
        <dbReference type="ARBA" id="ARBA00013246"/>
    </source>
</evidence>
<dbReference type="GO" id="GO:0004553">
    <property type="term" value="F:hydrolase activity, hydrolyzing O-glycosyl compounds"/>
    <property type="evidence" value="ECO:0007669"/>
    <property type="project" value="InterPro"/>
</dbReference>
<keyword evidence="12" id="KW-0408">Iron</keyword>
<keyword evidence="8" id="KW-0378">Hydrolase</keyword>
<dbReference type="Pfam" id="PF08007">
    <property type="entry name" value="JmjC_2"/>
    <property type="match status" value="1"/>
</dbReference>
<dbReference type="InterPro" id="IPR017853">
    <property type="entry name" value="GH"/>
</dbReference>
<dbReference type="InterPro" id="IPR003347">
    <property type="entry name" value="JmjC_dom"/>
</dbReference>
<evidence type="ECO:0000256" key="16">
    <source>
        <dbReference type="ARBA" id="ARBA00023295"/>
    </source>
</evidence>
<keyword evidence="7" id="KW-0479">Metal-binding</keyword>
<dbReference type="PROSITE" id="PS51184">
    <property type="entry name" value="JMJC"/>
    <property type="match status" value="1"/>
</dbReference>
<evidence type="ECO:0000256" key="8">
    <source>
        <dbReference type="ARBA" id="ARBA00022801"/>
    </source>
</evidence>
<keyword evidence="9" id="KW-0156">Chromatin regulator</keyword>
<feature type="region of interest" description="Disordered" evidence="17">
    <location>
        <begin position="908"/>
        <end position="938"/>
    </location>
</feature>
<accession>A0AAW1PNL2</accession>
<feature type="domain" description="JmjC" evidence="18">
    <location>
        <begin position="240"/>
        <end position="375"/>
    </location>
</feature>
<dbReference type="Gene3D" id="3.90.930.40">
    <property type="match status" value="1"/>
</dbReference>
<dbReference type="Proteomes" id="UP001489004">
    <property type="component" value="Unassembled WGS sequence"/>
</dbReference>
<evidence type="ECO:0000313" key="20">
    <source>
        <dbReference type="Proteomes" id="UP001489004"/>
    </source>
</evidence>
<dbReference type="SUPFAM" id="SSF51197">
    <property type="entry name" value="Clavaminate synthase-like"/>
    <property type="match status" value="1"/>
</dbReference>
<name>A0AAW1PNL2_9CHLO</name>
<evidence type="ECO:0000256" key="17">
    <source>
        <dbReference type="SAM" id="MobiDB-lite"/>
    </source>
</evidence>
<dbReference type="GO" id="GO:0005730">
    <property type="term" value="C:nucleolus"/>
    <property type="evidence" value="ECO:0007669"/>
    <property type="project" value="TreeGrafter"/>
</dbReference>
<dbReference type="PANTHER" id="PTHR13096:SF8">
    <property type="entry name" value="RIBOSOMAL OXYGENASE 1"/>
    <property type="match status" value="1"/>
</dbReference>
<keyword evidence="13" id="KW-0805">Transcription regulation</keyword>
<keyword evidence="15" id="KW-0539">Nucleus</keyword>
<evidence type="ECO:0000259" key="18">
    <source>
        <dbReference type="PROSITE" id="PS51184"/>
    </source>
</evidence>
<feature type="compositionally biased region" description="Polar residues" evidence="17">
    <location>
        <begin position="928"/>
        <end position="938"/>
    </location>
</feature>
<evidence type="ECO:0000256" key="15">
    <source>
        <dbReference type="ARBA" id="ARBA00023242"/>
    </source>
</evidence>
<evidence type="ECO:0000313" key="19">
    <source>
        <dbReference type="EMBL" id="KAK9810193.1"/>
    </source>
</evidence>
<dbReference type="InterPro" id="IPR039994">
    <property type="entry name" value="NO66-like"/>
</dbReference>
<gene>
    <name evidence="19" type="ORF">WJX72_006485</name>
</gene>
<dbReference type="FunFam" id="1.10.10.1500:FF:000001">
    <property type="entry name" value="ribosomal oxygenase 1 isoform X1"/>
    <property type="match status" value="1"/>
</dbReference>
<keyword evidence="14" id="KW-0804">Transcription</keyword>
<evidence type="ECO:0000256" key="1">
    <source>
        <dbReference type="ARBA" id="ARBA00001954"/>
    </source>
</evidence>
<evidence type="ECO:0000256" key="3">
    <source>
        <dbReference type="ARBA" id="ARBA00005641"/>
    </source>
</evidence>
<dbReference type="Pfam" id="PF26410">
    <property type="entry name" value="GH5_mannosidase"/>
    <property type="match status" value="1"/>
</dbReference>
<evidence type="ECO:0000256" key="7">
    <source>
        <dbReference type="ARBA" id="ARBA00022723"/>
    </source>
</evidence>
<dbReference type="SMART" id="SM00558">
    <property type="entry name" value="JmjC"/>
    <property type="match status" value="1"/>
</dbReference>
<proteinExistence type="inferred from homology"/>
<comment type="subcellular location">
    <subcellularLocation>
        <location evidence="2">Nucleus</location>
    </subcellularLocation>
</comment>
<evidence type="ECO:0000256" key="14">
    <source>
        <dbReference type="ARBA" id="ARBA00023163"/>
    </source>
</evidence>
<evidence type="ECO:0000256" key="9">
    <source>
        <dbReference type="ARBA" id="ARBA00022853"/>
    </source>
</evidence>
<keyword evidence="16" id="KW-0326">Glycosidase</keyword>
<dbReference type="SUPFAM" id="SSF51445">
    <property type="entry name" value="(Trans)glycosidases"/>
    <property type="match status" value="1"/>
</dbReference>
<protein>
    <recommendedName>
        <fullName evidence="5">[histone H3]-dimethyl-L-lysine(36) demethylase</fullName>
        <ecNumber evidence="5">1.14.11.27</ecNumber>
    </recommendedName>
</protein>